<proteinExistence type="predicted"/>
<dbReference type="OrthoDB" id="10256829at2759"/>
<name>A0A9P1DTB3_9DINO</name>
<keyword evidence="6" id="KW-1185">Reference proteome</keyword>
<dbReference type="Proteomes" id="UP001152797">
    <property type="component" value="Unassembled WGS sequence"/>
</dbReference>
<evidence type="ECO:0000256" key="1">
    <source>
        <dbReference type="SAM" id="MobiDB-lite"/>
    </source>
</evidence>
<dbReference type="Gene3D" id="3.40.50.410">
    <property type="entry name" value="von Willebrand factor, type A domain"/>
    <property type="match status" value="1"/>
</dbReference>
<evidence type="ECO:0000313" key="4">
    <source>
        <dbReference type="EMBL" id="CAI4015969.1"/>
    </source>
</evidence>
<protein>
    <submittedName>
        <fullName evidence="5">Kinesin-like protein KIF15</fullName>
    </submittedName>
</protein>
<feature type="domain" description="VWFA" evidence="3">
    <location>
        <begin position="49"/>
        <end position="214"/>
    </location>
</feature>
<dbReference type="SUPFAM" id="SSF53300">
    <property type="entry name" value="vWA-like"/>
    <property type="match status" value="1"/>
</dbReference>
<dbReference type="EMBL" id="CAMXCT030006560">
    <property type="protein sequence ID" value="CAL4803281.1"/>
    <property type="molecule type" value="Genomic_DNA"/>
</dbReference>
<accession>A0A9P1DTB3</accession>
<evidence type="ECO:0000256" key="2">
    <source>
        <dbReference type="SAM" id="SignalP"/>
    </source>
</evidence>
<feature type="signal peptide" evidence="2">
    <location>
        <begin position="1"/>
        <end position="20"/>
    </location>
</feature>
<dbReference type="PANTHER" id="PTHR24020:SF84">
    <property type="entry name" value="VWFA DOMAIN-CONTAINING PROTEIN"/>
    <property type="match status" value="1"/>
</dbReference>
<dbReference type="CDD" id="cd01450">
    <property type="entry name" value="vWFA_subfamily_ECM"/>
    <property type="match status" value="1"/>
</dbReference>
<comment type="caution">
    <text evidence="4">The sequence shown here is derived from an EMBL/GenBank/DDBJ whole genome shotgun (WGS) entry which is preliminary data.</text>
</comment>
<sequence length="381" mass="42502">MNFMSLWALLLAHTVWICDAMRPAISLRGDVTDFLSNQRVKEECESAVDVAFLLDGSYSVRDPDFEALKKFVNKTVSRFGIGPDKLQVGIVQYTDEVQLEMDWESDRDKVTAGIGKLKQLGGFTSVKAGLEEVRRLFEKHQREARRILILISDGDVDPGAIDLKKTMESEEKVVVFSVAVGNEATSDLMDLASSKQLFFNVSNYGVLDRIAKRLSKYSCDVAEVGATTEVNDIDFQQTLKTSESTVVTKDTPSSEDVPALEPSEEEGEKKSDGPPEDLAPLEDQNSGLPEDLAPLEEELSTTLKETEESGSKSELPTDVDSLNMKDTGRLPIAVGFALEVGELFFEYVRNWQIHDVSHESFAFMQKNNWCGKLAERRFLFC</sequence>
<dbReference type="SMART" id="SM00327">
    <property type="entry name" value="VWA"/>
    <property type="match status" value="1"/>
</dbReference>
<reference evidence="4" key="1">
    <citation type="submission" date="2022-10" db="EMBL/GenBank/DDBJ databases">
        <authorList>
            <person name="Chen Y."/>
            <person name="Dougan E. K."/>
            <person name="Chan C."/>
            <person name="Rhodes N."/>
            <person name="Thang M."/>
        </authorList>
    </citation>
    <scope>NUCLEOTIDE SEQUENCE</scope>
</reference>
<dbReference type="PANTHER" id="PTHR24020">
    <property type="entry name" value="COLLAGEN ALPHA"/>
    <property type="match status" value="1"/>
</dbReference>
<feature type="region of interest" description="Disordered" evidence="1">
    <location>
        <begin position="241"/>
        <end position="289"/>
    </location>
</feature>
<dbReference type="AlphaFoldDB" id="A0A9P1DTB3"/>
<dbReference type="InterPro" id="IPR002035">
    <property type="entry name" value="VWF_A"/>
</dbReference>
<evidence type="ECO:0000313" key="5">
    <source>
        <dbReference type="EMBL" id="CAL4803281.1"/>
    </source>
</evidence>
<dbReference type="EMBL" id="CAMXCT010006560">
    <property type="protein sequence ID" value="CAI4015969.1"/>
    <property type="molecule type" value="Genomic_DNA"/>
</dbReference>
<feature type="chain" id="PRO_5043271742" evidence="2">
    <location>
        <begin position="21"/>
        <end position="381"/>
    </location>
</feature>
<dbReference type="PRINTS" id="PR00453">
    <property type="entry name" value="VWFADOMAIN"/>
</dbReference>
<dbReference type="EMBL" id="CAMXCT020006560">
    <property type="protein sequence ID" value="CAL1169344.1"/>
    <property type="molecule type" value="Genomic_DNA"/>
</dbReference>
<keyword evidence="2" id="KW-0732">Signal</keyword>
<feature type="compositionally biased region" description="Polar residues" evidence="1">
    <location>
        <begin position="241"/>
        <end position="251"/>
    </location>
</feature>
<organism evidence="4">
    <name type="scientific">Cladocopium goreaui</name>
    <dbReference type="NCBI Taxonomy" id="2562237"/>
    <lineage>
        <taxon>Eukaryota</taxon>
        <taxon>Sar</taxon>
        <taxon>Alveolata</taxon>
        <taxon>Dinophyceae</taxon>
        <taxon>Suessiales</taxon>
        <taxon>Symbiodiniaceae</taxon>
        <taxon>Cladocopium</taxon>
    </lineage>
</organism>
<evidence type="ECO:0000313" key="6">
    <source>
        <dbReference type="Proteomes" id="UP001152797"/>
    </source>
</evidence>
<dbReference type="PROSITE" id="PS50234">
    <property type="entry name" value="VWFA"/>
    <property type="match status" value="1"/>
</dbReference>
<dbReference type="Pfam" id="PF00092">
    <property type="entry name" value="VWA"/>
    <property type="match status" value="1"/>
</dbReference>
<reference evidence="5 6" key="2">
    <citation type="submission" date="2024-05" db="EMBL/GenBank/DDBJ databases">
        <authorList>
            <person name="Chen Y."/>
            <person name="Shah S."/>
            <person name="Dougan E. K."/>
            <person name="Thang M."/>
            <person name="Chan C."/>
        </authorList>
    </citation>
    <scope>NUCLEOTIDE SEQUENCE [LARGE SCALE GENOMIC DNA]</scope>
</reference>
<dbReference type="InterPro" id="IPR036465">
    <property type="entry name" value="vWFA_dom_sf"/>
</dbReference>
<gene>
    <name evidence="4" type="ORF">C1SCF055_LOCUS40756</name>
</gene>
<evidence type="ECO:0000259" key="3">
    <source>
        <dbReference type="PROSITE" id="PS50234"/>
    </source>
</evidence>
<dbReference type="InterPro" id="IPR050525">
    <property type="entry name" value="ECM_Assembly_Org"/>
</dbReference>